<proteinExistence type="predicted"/>
<keyword evidence="3" id="KW-1185">Reference proteome</keyword>
<dbReference type="AlphaFoldDB" id="A0A418IPS0"/>
<keyword evidence="2" id="KW-0378">Hydrolase</keyword>
<comment type="caution">
    <text evidence="2">The sequence shown here is derived from an EMBL/GenBank/DDBJ whole genome shotgun (WGS) entry which is preliminary data.</text>
</comment>
<dbReference type="GO" id="GO:0004519">
    <property type="term" value="F:endonuclease activity"/>
    <property type="evidence" value="ECO:0007669"/>
    <property type="project" value="UniProtKB-KW"/>
</dbReference>
<dbReference type="Proteomes" id="UP000285567">
    <property type="component" value="Unassembled WGS sequence"/>
</dbReference>
<name>A0A418IPS0_STAXY</name>
<accession>A0A418IPS0</accession>
<sequence length="202" mass="23500">MVVLNMPHIWTEDEKQFLRDNVQGTPIHDLTKMFNEYFDCNMTYTQVRATVKRLKLKCGVSAQFAKGHVTWNKGIPIYNKKCEKTQFKKGNKPKTTLPIGAERINSYGYVVIKVSNEGGYNHRWKLKHKVIWEEKYGKVPPKHNLIFLDGDKTNNDLSNIALIKRSELARLNHQNLIYSDAELTRTSINIVKIQNKIAERKK</sequence>
<evidence type="ECO:0000313" key="2">
    <source>
        <dbReference type="EMBL" id="RIN11401.1"/>
    </source>
</evidence>
<gene>
    <name evidence="2" type="ORF">BU097_05445</name>
</gene>
<dbReference type="SUPFAM" id="SSF54060">
    <property type="entry name" value="His-Me finger endonucleases"/>
    <property type="match status" value="1"/>
</dbReference>
<dbReference type="Gene3D" id="3.90.75.20">
    <property type="match status" value="1"/>
</dbReference>
<organism evidence="2 3">
    <name type="scientific">Staphylococcus xylosus</name>
    <dbReference type="NCBI Taxonomy" id="1288"/>
    <lineage>
        <taxon>Bacteria</taxon>
        <taxon>Bacillati</taxon>
        <taxon>Bacillota</taxon>
        <taxon>Bacilli</taxon>
        <taxon>Bacillales</taxon>
        <taxon>Staphylococcaceae</taxon>
        <taxon>Staphylococcus</taxon>
    </lineage>
</organism>
<evidence type="ECO:0000259" key="1">
    <source>
        <dbReference type="Pfam" id="PF13392"/>
    </source>
</evidence>
<dbReference type="Pfam" id="PF13392">
    <property type="entry name" value="HNH_3"/>
    <property type="match status" value="1"/>
</dbReference>
<dbReference type="OrthoDB" id="6638408at2"/>
<reference evidence="2 3" key="1">
    <citation type="journal article" date="2016" name="Front. Microbiol.">
        <title>Comprehensive Phylogenetic Analysis of Bovine Non-aureus Staphylococci Species Based on Whole-Genome Sequencing.</title>
        <authorList>
            <person name="Naushad S."/>
            <person name="Barkema H.W."/>
            <person name="Luby C."/>
            <person name="Condas L.A."/>
            <person name="Nobrega D.B."/>
            <person name="Carson D.A."/>
            <person name="De Buck J."/>
        </authorList>
    </citation>
    <scope>NUCLEOTIDE SEQUENCE [LARGE SCALE GENOMIC DNA]</scope>
    <source>
        <strain evidence="2 3">SNUC 102</strain>
    </source>
</reference>
<keyword evidence="2" id="KW-0255">Endonuclease</keyword>
<protein>
    <submittedName>
        <fullName evidence="2">HNH endonuclease</fullName>
    </submittedName>
</protein>
<evidence type="ECO:0000313" key="3">
    <source>
        <dbReference type="Proteomes" id="UP000285567"/>
    </source>
</evidence>
<dbReference type="InterPro" id="IPR003615">
    <property type="entry name" value="HNH_nuc"/>
</dbReference>
<dbReference type="EMBL" id="QXUL01000021">
    <property type="protein sequence ID" value="RIN11401.1"/>
    <property type="molecule type" value="Genomic_DNA"/>
</dbReference>
<keyword evidence="2" id="KW-0540">Nuclease</keyword>
<feature type="domain" description="HNH nuclease" evidence="1">
    <location>
        <begin position="125"/>
        <end position="170"/>
    </location>
</feature>
<dbReference type="InterPro" id="IPR044925">
    <property type="entry name" value="His-Me_finger_sf"/>
</dbReference>